<dbReference type="EMBL" id="AP009389">
    <property type="protein sequence ID" value="BAF61079.1"/>
    <property type="molecule type" value="Genomic_DNA"/>
</dbReference>
<dbReference type="Proteomes" id="UP000006556">
    <property type="component" value="Chromosome"/>
</dbReference>
<dbReference type="SUPFAM" id="SSF54285">
    <property type="entry name" value="MoaD/ThiS"/>
    <property type="match status" value="1"/>
</dbReference>
<dbReference type="InterPro" id="IPR012675">
    <property type="entry name" value="Beta-grasp_dom_sf"/>
</dbReference>
<feature type="domain" description="Ubiquitin Mut7-C" evidence="1">
    <location>
        <begin position="5"/>
        <end position="73"/>
    </location>
</feature>
<organism evidence="2 3">
    <name type="scientific">Pelotomaculum thermopropionicum (strain DSM 13744 / JCM 10971 / SI)</name>
    <dbReference type="NCBI Taxonomy" id="370438"/>
    <lineage>
        <taxon>Bacteria</taxon>
        <taxon>Bacillati</taxon>
        <taxon>Bacillota</taxon>
        <taxon>Clostridia</taxon>
        <taxon>Eubacteriales</taxon>
        <taxon>Desulfotomaculaceae</taxon>
        <taxon>Pelotomaculum</taxon>
    </lineage>
</organism>
<evidence type="ECO:0000259" key="1">
    <source>
        <dbReference type="Pfam" id="PF14451"/>
    </source>
</evidence>
<reference evidence="3" key="1">
    <citation type="journal article" date="2008" name="Genome Res.">
        <title>The genome of Pelotomaculum thermopropionicum reveals niche-associated evolution in anaerobic microbiota.</title>
        <authorList>
            <person name="Kosaka T."/>
            <person name="Kato S."/>
            <person name="Shimoyama T."/>
            <person name="Ishii S."/>
            <person name="Abe T."/>
            <person name="Watanabe K."/>
        </authorList>
    </citation>
    <scope>NUCLEOTIDE SEQUENCE [LARGE SCALE GENOMIC DNA]</scope>
    <source>
        <strain evidence="3">DSM 13744 / JCM 10971 / SI</strain>
    </source>
</reference>
<accession>A5CY58</accession>
<evidence type="ECO:0000313" key="2">
    <source>
        <dbReference type="EMBL" id="BAF61079.1"/>
    </source>
</evidence>
<dbReference type="HOGENOM" id="CLU_114601_5_2_9"/>
<dbReference type="AlphaFoldDB" id="A5CY58"/>
<dbReference type="Gene3D" id="3.10.20.30">
    <property type="match status" value="1"/>
</dbReference>
<dbReference type="InterPro" id="IPR016155">
    <property type="entry name" value="Mopterin_synth/thiamin_S_b"/>
</dbReference>
<keyword evidence="3" id="KW-1185">Reference proteome</keyword>
<evidence type="ECO:0000313" key="3">
    <source>
        <dbReference type="Proteomes" id="UP000006556"/>
    </source>
</evidence>
<sequence length="76" mass="8224">MVTVKLHTFLKKYHPAGGEVNRIEYRKGMTVQEVLEHLGLDAGAVGLILVNSRLARANCELAEGDAIDLYPVFGGG</sequence>
<proteinExistence type="predicted"/>
<gene>
    <name evidence="2" type="primary">ThiS</name>
    <name evidence="2" type="ordered locus">PTH_2898</name>
</gene>
<dbReference type="InterPro" id="IPR027798">
    <property type="entry name" value="Ub_Mut7C"/>
</dbReference>
<name>A5CY58_PELTS</name>
<dbReference type="eggNOG" id="COG1977">
    <property type="taxonomic scope" value="Bacteria"/>
</dbReference>
<dbReference type="Pfam" id="PF14451">
    <property type="entry name" value="Ub-Mut7C"/>
    <property type="match status" value="1"/>
</dbReference>
<protein>
    <submittedName>
        <fullName evidence="2">Sulfur transfer protein</fullName>
    </submittedName>
</protein>
<dbReference type="CDD" id="cd17040">
    <property type="entry name" value="Ubl_MoaD_like"/>
    <property type="match status" value="1"/>
</dbReference>
<dbReference type="KEGG" id="pth:PTH_2898"/>
<dbReference type="STRING" id="370438.PTH_2898"/>